<organism evidence="1">
    <name type="scientific">uncultured marine phage</name>
    <dbReference type="NCBI Taxonomy" id="707152"/>
    <lineage>
        <taxon>Viruses</taxon>
        <taxon>environmental samples</taxon>
    </lineage>
</organism>
<evidence type="ECO:0000313" key="1">
    <source>
        <dbReference type="EMBL" id="CAG7579839.1"/>
    </source>
</evidence>
<proteinExistence type="predicted"/>
<gene>
    <name evidence="1" type="ORF">SLAVMIC_00119</name>
</gene>
<sequence length="414" mass="45470">MASCTGNGIFGSVNPNGIRFYQNSLVATEGSNQVQNMLLSGVFAPYEQLLRSRITLKAGECKYLLNHLGLGDNATFLAIVATYDEKSKIEAQNFVQYSYYTSPNNWHSFAQMLLLTGNSENRIEQLYLTNPNPNYKVTLDVLVGIIDDDSGFFNNLCDCDEDAANGIIKFSNLRCDDIITWIPDETIAILNPGGVAQAYINIADINSIERSANVLTINDRSVGTIILEFVDEYHARQALSIFSWVLEDPSRIIQDLDPRKDDVEPCIVFTANVFPAGSSPSPSPALFTPGTTSSNWNDCPPEAQDIVNPIYTPSPGDPLTSKDGDNFEALPLSLAAHSNLISRSIVGNHIVDCVIDYRDGQISITEDNIIITDAVGNIYQFIVTAGEYIIKFDIDDIAENAISDDLNVTIEILD</sequence>
<name>A0A8D9FRA6_9VIRU</name>
<dbReference type="EMBL" id="OU342829">
    <property type="protein sequence ID" value="CAG7579839.1"/>
    <property type="molecule type" value="Genomic_DNA"/>
</dbReference>
<protein>
    <submittedName>
        <fullName evidence="1">Uncharacterized protein</fullName>
    </submittedName>
</protein>
<reference evidence="1" key="1">
    <citation type="submission" date="2021-06" db="EMBL/GenBank/DDBJ databases">
        <authorList>
            <person name="Gannon L."/>
            <person name="Redgwell R T."/>
            <person name="Michniewski S."/>
            <person name="Harrison D C."/>
            <person name="Millard A."/>
        </authorList>
    </citation>
    <scope>NUCLEOTIDE SEQUENCE</scope>
</reference>
<accession>A0A8D9FRA6</accession>